<feature type="domain" description="Carbohydrate-binding" evidence="1">
    <location>
        <begin position="20"/>
        <end position="204"/>
    </location>
</feature>
<dbReference type="CDD" id="cd09620">
    <property type="entry name" value="CBM9_like_3"/>
    <property type="match status" value="1"/>
</dbReference>
<dbReference type="EMBL" id="JBHSEP010000001">
    <property type="protein sequence ID" value="MFC4597171.1"/>
    <property type="molecule type" value="Genomic_DNA"/>
</dbReference>
<gene>
    <name evidence="2" type="ORF">ACFO3S_02870</name>
</gene>
<organism evidence="2 3">
    <name type="scientific">Cohnella hongkongensis</name>
    <dbReference type="NCBI Taxonomy" id="178337"/>
    <lineage>
        <taxon>Bacteria</taxon>
        <taxon>Bacillati</taxon>
        <taxon>Bacillota</taxon>
        <taxon>Bacilli</taxon>
        <taxon>Bacillales</taxon>
        <taxon>Paenibacillaceae</taxon>
        <taxon>Cohnella</taxon>
    </lineage>
</organism>
<dbReference type="InterPro" id="IPR010502">
    <property type="entry name" value="Carb-bd_dom_fam9"/>
</dbReference>
<dbReference type="SUPFAM" id="SSF49344">
    <property type="entry name" value="CBD9-like"/>
    <property type="match status" value="1"/>
</dbReference>
<dbReference type="Proteomes" id="UP001596028">
    <property type="component" value="Unassembled WGS sequence"/>
</dbReference>
<comment type="caution">
    <text evidence="2">The sequence shown here is derived from an EMBL/GenBank/DDBJ whole genome shotgun (WGS) entry which is preliminary data.</text>
</comment>
<reference evidence="3" key="1">
    <citation type="journal article" date="2019" name="Int. J. Syst. Evol. Microbiol.">
        <title>The Global Catalogue of Microorganisms (GCM) 10K type strain sequencing project: providing services to taxonomists for standard genome sequencing and annotation.</title>
        <authorList>
            <consortium name="The Broad Institute Genomics Platform"/>
            <consortium name="The Broad Institute Genome Sequencing Center for Infectious Disease"/>
            <person name="Wu L."/>
            <person name="Ma J."/>
        </authorList>
    </citation>
    <scope>NUCLEOTIDE SEQUENCE [LARGE SCALE GENOMIC DNA]</scope>
    <source>
        <strain evidence="3">CCUG 49571</strain>
    </source>
</reference>
<proteinExistence type="predicted"/>
<keyword evidence="3" id="KW-1185">Reference proteome</keyword>
<dbReference type="Gene3D" id="2.60.40.1190">
    <property type="match status" value="1"/>
</dbReference>
<evidence type="ECO:0000313" key="2">
    <source>
        <dbReference type="EMBL" id="MFC4597171.1"/>
    </source>
</evidence>
<name>A0ABV9F622_9BACL</name>
<accession>A0ABV9F622</accession>
<protein>
    <submittedName>
        <fullName evidence="2">Carbohydrate-binding family 9-like protein</fullName>
    </submittedName>
</protein>
<evidence type="ECO:0000313" key="3">
    <source>
        <dbReference type="Proteomes" id="UP001596028"/>
    </source>
</evidence>
<dbReference type="RefSeq" id="WP_378092008.1">
    <property type="nucleotide sequence ID" value="NZ_JBHSEP010000001.1"/>
</dbReference>
<dbReference type="Pfam" id="PF06452">
    <property type="entry name" value="CBM9_1"/>
    <property type="match status" value="1"/>
</dbReference>
<evidence type="ECO:0000259" key="1">
    <source>
        <dbReference type="Pfam" id="PF06452"/>
    </source>
</evidence>
<sequence>MANLGEIPSYTCKYSSSKNDIWQSLPSIDLVDVVTGDDVREPTQVKACWDDRALYVRFECVDTYAVSHFTNRKDPLWEQDVVEMFIDEEGKCRRYMELVVSPNGVLCDLLIDHGDENEPNRFQADRDWEVQGFEQSIAADGDRRTYTFKLPFSNFSKAPAPGTEWRINFFRIDEQPDGARQYQAWSPTGAVNYHISERFGKLVFAG</sequence>